<organism evidence="1 2">
    <name type="scientific">Halalkalicoccus jeotgali (strain DSM 18796 / CECT 7217 / JCM 14584 / KCTC 4019 / B3)</name>
    <dbReference type="NCBI Taxonomy" id="795797"/>
    <lineage>
        <taxon>Archaea</taxon>
        <taxon>Methanobacteriati</taxon>
        <taxon>Methanobacteriota</taxon>
        <taxon>Stenosarchaea group</taxon>
        <taxon>Halobacteria</taxon>
        <taxon>Halobacteriales</taxon>
        <taxon>Halococcaceae</taxon>
        <taxon>Halalkalicoccus</taxon>
    </lineage>
</organism>
<dbReference type="EMBL" id="AOHV01000015">
    <property type="protein sequence ID" value="ELY39423.1"/>
    <property type="molecule type" value="Genomic_DNA"/>
</dbReference>
<evidence type="ECO:0000313" key="1">
    <source>
        <dbReference type="EMBL" id="ELY39423.1"/>
    </source>
</evidence>
<protein>
    <submittedName>
        <fullName evidence="1">Uncharacterized protein</fullName>
    </submittedName>
</protein>
<comment type="caution">
    <text evidence="1">The sequence shown here is derived from an EMBL/GenBank/DDBJ whole genome shotgun (WGS) entry which is preliminary data.</text>
</comment>
<proteinExistence type="predicted"/>
<name>L9VT34_HALJB</name>
<sequence>MTQPSVDPMLSEIINCNPSATLTWPIFWCIDNSSVVPKRTFDCVLVLNDDDSFVLKQLYEFFPVFVTERCRNRRNTRITTLLCRYRVCYTFCDKKSIVVTDLINTKYWFRCLNVIA</sequence>
<dbReference type="Proteomes" id="UP000011645">
    <property type="component" value="Unassembled WGS sequence"/>
</dbReference>
<accession>L9VT34</accession>
<keyword evidence="2" id="KW-1185">Reference proteome</keyword>
<evidence type="ECO:0000313" key="2">
    <source>
        <dbReference type="Proteomes" id="UP000011645"/>
    </source>
</evidence>
<gene>
    <name evidence="1" type="ORF">C497_05687</name>
</gene>
<dbReference type="AlphaFoldDB" id="L9VT34"/>
<reference evidence="1 2" key="1">
    <citation type="journal article" date="2014" name="PLoS Genet.">
        <title>Phylogenetically driven sequencing of extremely halophilic archaea reveals strategies for static and dynamic osmo-response.</title>
        <authorList>
            <person name="Becker E.A."/>
            <person name="Seitzer P.M."/>
            <person name="Tritt A."/>
            <person name="Larsen D."/>
            <person name="Krusor M."/>
            <person name="Yao A.I."/>
            <person name="Wu D."/>
            <person name="Madern D."/>
            <person name="Eisen J.A."/>
            <person name="Darling A.E."/>
            <person name="Facciotti M.T."/>
        </authorList>
    </citation>
    <scope>NUCLEOTIDE SEQUENCE [LARGE SCALE GENOMIC DNA]</scope>
    <source>
        <strain evidence="2">DSM 18796 / CECT 7217 / JCM 14584 / KCTC 4019 / B3</strain>
    </source>
</reference>